<dbReference type="GO" id="GO:1990904">
    <property type="term" value="C:ribonucleoprotein complex"/>
    <property type="evidence" value="ECO:0007669"/>
    <property type="project" value="UniProtKB-KW"/>
</dbReference>
<keyword evidence="6" id="KW-0687">Ribonucleoprotein</keyword>
<name>A0A8H3TZT5_9TREE</name>
<dbReference type="Gene3D" id="6.10.250.3440">
    <property type="match status" value="1"/>
</dbReference>
<dbReference type="PANTHER" id="PTHR39150:SF1">
    <property type="entry name" value="LARGE RIBOSOMAL SUBUNIT PROTEIN ML40"/>
    <property type="match status" value="1"/>
</dbReference>
<keyword evidence="4" id="KW-0689">Ribosomal protein</keyword>
<evidence type="ECO:0000256" key="4">
    <source>
        <dbReference type="ARBA" id="ARBA00022980"/>
    </source>
</evidence>
<dbReference type="GO" id="GO:0032543">
    <property type="term" value="P:mitochondrial translation"/>
    <property type="evidence" value="ECO:0007669"/>
    <property type="project" value="InterPro"/>
</dbReference>
<evidence type="ECO:0000256" key="2">
    <source>
        <dbReference type="ARBA" id="ARBA00009360"/>
    </source>
</evidence>
<evidence type="ECO:0000256" key="1">
    <source>
        <dbReference type="ARBA" id="ARBA00004173"/>
    </source>
</evidence>
<comment type="caution">
    <text evidence="9">The sequence shown here is derived from an EMBL/GenBank/DDBJ whole genome shotgun (WGS) entry which is preliminary data.</text>
</comment>
<keyword evidence="3" id="KW-0809">Transit peptide</keyword>
<dbReference type="Proteomes" id="UP000620104">
    <property type="component" value="Unassembled WGS sequence"/>
</dbReference>
<comment type="similarity">
    <text evidence="2">Belongs to the mitochondrion-specific ribosomal protein mL40 family.</text>
</comment>
<dbReference type="Pfam" id="PF09812">
    <property type="entry name" value="MRP-L28"/>
    <property type="match status" value="1"/>
</dbReference>
<accession>A0A8H3TZT5</accession>
<comment type="subcellular location">
    <subcellularLocation>
        <location evidence="1">Mitochondrion</location>
    </subcellularLocation>
</comment>
<gene>
    <name evidence="9" type="ORF">NliqN6_6282</name>
</gene>
<evidence type="ECO:0000313" key="9">
    <source>
        <dbReference type="EMBL" id="GHJ89880.1"/>
    </source>
</evidence>
<evidence type="ECO:0000256" key="3">
    <source>
        <dbReference type="ARBA" id="ARBA00022946"/>
    </source>
</evidence>
<dbReference type="InterPro" id="IPR019192">
    <property type="entry name" value="Ribosomal_mL40"/>
</dbReference>
<proteinExistence type="inferred from homology"/>
<dbReference type="PANTHER" id="PTHR39150">
    <property type="entry name" value="54S RIBOSOMAL PROTEIN L28, MITOCHONDRIAL"/>
    <property type="match status" value="1"/>
</dbReference>
<dbReference type="GO" id="GO:0005840">
    <property type="term" value="C:ribosome"/>
    <property type="evidence" value="ECO:0007669"/>
    <property type="project" value="UniProtKB-KW"/>
</dbReference>
<evidence type="ECO:0000256" key="5">
    <source>
        <dbReference type="ARBA" id="ARBA00023128"/>
    </source>
</evidence>
<feature type="region of interest" description="Disordered" evidence="8">
    <location>
        <begin position="128"/>
        <end position="158"/>
    </location>
</feature>
<evidence type="ECO:0000256" key="6">
    <source>
        <dbReference type="ARBA" id="ARBA00023274"/>
    </source>
</evidence>
<evidence type="ECO:0000256" key="8">
    <source>
        <dbReference type="SAM" id="MobiDB-lite"/>
    </source>
</evidence>
<keyword evidence="10" id="KW-1185">Reference proteome</keyword>
<evidence type="ECO:0000256" key="7">
    <source>
        <dbReference type="ARBA" id="ARBA00035192"/>
    </source>
</evidence>
<dbReference type="AlphaFoldDB" id="A0A8H3TZT5"/>
<keyword evidence="5" id="KW-0496">Mitochondrion</keyword>
<dbReference type="InterPro" id="IPR042831">
    <property type="entry name" value="Ribosomal_mL40_fung"/>
</dbReference>
<evidence type="ECO:0000313" key="10">
    <source>
        <dbReference type="Proteomes" id="UP000620104"/>
    </source>
</evidence>
<reference evidence="9" key="1">
    <citation type="submission" date="2020-07" db="EMBL/GenBank/DDBJ databases">
        <title>Draft Genome Sequence of a Deep-Sea Yeast, Naganishia (Cryptococcus) liquefaciens strain N6.</title>
        <authorList>
            <person name="Han Y.W."/>
            <person name="Kajitani R."/>
            <person name="Morimoto H."/>
            <person name="Parhat M."/>
            <person name="Tsubouchi H."/>
            <person name="Bakenova O."/>
            <person name="Ogata M."/>
            <person name="Argunhan B."/>
            <person name="Aoki R."/>
            <person name="Kajiwara S."/>
            <person name="Itoh T."/>
            <person name="Iwasaki H."/>
        </authorList>
    </citation>
    <scope>NUCLEOTIDE SEQUENCE</scope>
    <source>
        <strain evidence="9">N6</strain>
    </source>
</reference>
<dbReference type="GO" id="GO:0003735">
    <property type="term" value="F:structural constituent of ribosome"/>
    <property type="evidence" value="ECO:0007669"/>
    <property type="project" value="InterPro"/>
</dbReference>
<dbReference type="EMBL" id="BLZA01000049">
    <property type="protein sequence ID" value="GHJ89880.1"/>
    <property type="molecule type" value="Genomic_DNA"/>
</dbReference>
<sequence>MSLRVVTRPLIQRRAYAVAASNAKDRDSTAGDSRLDIIRKTLYPVGGVDTASSPTGTYHPDHQARLAHVLGANPEVHETIERAWKTHQRSLRESRQAALERKHAEMARACEALKQADERLYAQAMVKPDIRKSSSSAPLDPQPEGGKTSLAEKRRKAARIEGLFPREWPVARETWGKEKWHAGEQPAKQ</sequence>
<dbReference type="GO" id="GO:0005739">
    <property type="term" value="C:mitochondrion"/>
    <property type="evidence" value="ECO:0007669"/>
    <property type="project" value="UniProtKB-SubCell"/>
</dbReference>
<protein>
    <recommendedName>
        <fullName evidence="7">Large ribosomal subunit protein mL40</fullName>
    </recommendedName>
</protein>
<dbReference type="OrthoDB" id="2098203at2759"/>
<organism evidence="9 10">
    <name type="scientific">Naganishia liquefaciens</name>
    <dbReference type="NCBI Taxonomy" id="104408"/>
    <lineage>
        <taxon>Eukaryota</taxon>
        <taxon>Fungi</taxon>
        <taxon>Dikarya</taxon>
        <taxon>Basidiomycota</taxon>
        <taxon>Agaricomycotina</taxon>
        <taxon>Tremellomycetes</taxon>
        <taxon>Filobasidiales</taxon>
        <taxon>Filobasidiaceae</taxon>
        <taxon>Naganishia</taxon>
    </lineage>
</organism>